<reference evidence="9 10" key="1">
    <citation type="submission" date="2021-03" db="EMBL/GenBank/DDBJ databases">
        <title>Genomic Encyclopedia of Type Strains, Phase IV (KMG-IV): sequencing the most valuable type-strain genomes for metagenomic binning, comparative biology and taxonomic classification.</title>
        <authorList>
            <person name="Goeker M."/>
        </authorList>
    </citation>
    <scope>NUCLEOTIDE SEQUENCE [LARGE SCALE GENOMIC DNA]</scope>
    <source>
        <strain evidence="9 10">DSM 1289</strain>
    </source>
</reference>
<accession>A0ABS4EDS4</accession>
<dbReference type="Pfam" id="PF21948">
    <property type="entry name" value="LplA-B_cat"/>
    <property type="match status" value="1"/>
</dbReference>
<comment type="pathway">
    <text evidence="1">Protein modification; protein lipoylation via exogenous pathway; protein N(6)-(lipoyl)lysine from lipoate: step 2/2.</text>
</comment>
<name>A0ABS4EDS4_9FIRM</name>
<comment type="pathway">
    <text evidence="2">Protein modification; protein lipoylation via exogenous pathway; protein N(6)-(lipoyl)lysine from lipoate: step 1/2.</text>
</comment>
<proteinExistence type="predicted"/>
<keyword evidence="4 9" id="KW-0436">Ligase</keyword>
<evidence type="ECO:0000313" key="9">
    <source>
        <dbReference type="EMBL" id="MBP1856102.1"/>
    </source>
</evidence>
<dbReference type="InterPro" id="IPR019491">
    <property type="entry name" value="Lipoate_protein_ligase_C"/>
</dbReference>
<dbReference type="PANTHER" id="PTHR12561:SF3">
    <property type="entry name" value="LIPOYLTRANSFERASE 1, MITOCHONDRIAL"/>
    <property type="match status" value="1"/>
</dbReference>
<comment type="catalytic activity">
    <reaction evidence="7">
        <text>L-lysyl-[lipoyl-carrier protein] + (R)-lipoate + ATP = N(6)-[(R)-lipoyl]-L-lysyl-[lipoyl-carrier protein] + AMP + diphosphate + H(+)</text>
        <dbReference type="Rhea" id="RHEA:49288"/>
        <dbReference type="Rhea" id="RHEA-COMP:10500"/>
        <dbReference type="Rhea" id="RHEA-COMP:10502"/>
        <dbReference type="ChEBI" id="CHEBI:15378"/>
        <dbReference type="ChEBI" id="CHEBI:29969"/>
        <dbReference type="ChEBI" id="CHEBI:30616"/>
        <dbReference type="ChEBI" id="CHEBI:33019"/>
        <dbReference type="ChEBI" id="CHEBI:83088"/>
        <dbReference type="ChEBI" id="CHEBI:83099"/>
        <dbReference type="ChEBI" id="CHEBI:456215"/>
        <dbReference type="EC" id="6.3.1.20"/>
    </reaction>
</comment>
<evidence type="ECO:0000256" key="5">
    <source>
        <dbReference type="ARBA" id="ARBA00022741"/>
    </source>
</evidence>
<dbReference type="PROSITE" id="PS51733">
    <property type="entry name" value="BPL_LPL_CATALYTIC"/>
    <property type="match status" value="1"/>
</dbReference>
<keyword evidence="5" id="KW-0547">Nucleotide-binding</keyword>
<protein>
    <recommendedName>
        <fullName evidence="3">lipoate--protein ligase</fullName>
        <ecNumber evidence="3">6.3.1.20</ecNumber>
    </recommendedName>
</protein>
<dbReference type="Proteomes" id="UP000767291">
    <property type="component" value="Unassembled WGS sequence"/>
</dbReference>
<keyword evidence="10" id="KW-1185">Reference proteome</keyword>
<keyword evidence="6" id="KW-0067">ATP-binding</keyword>
<evidence type="ECO:0000259" key="8">
    <source>
        <dbReference type="PROSITE" id="PS51733"/>
    </source>
</evidence>
<evidence type="ECO:0000256" key="6">
    <source>
        <dbReference type="ARBA" id="ARBA00022840"/>
    </source>
</evidence>
<dbReference type="SUPFAM" id="SSF55681">
    <property type="entry name" value="Class II aaRS and biotin synthetases"/>
    <property type="match status" value="1"/>
</dbReference>
<evidence type="ECO:0000256" key="1">
    <source>
        <dbReference type="ARBA" id="ARBA00005085"/>
    </source>
</evidence>
<dbReference type="PANTHER" id="PTHR12561">
    <property type="entry name" value="LIPOATE-PROTEIN LIGASE"/>
    <property type="match status" value="1"/>
</dbReference>
<evidence type="ECO:0000313" key="10">
    <source>
        <dbReference type="Proteomes" id="UP000767291"/>
    </source>
</evidence>
<organism evidence="9 10">
    <name type="scientific">Metaclostridioides mangenotii</name>
    <dbReference type="NCBI Taxonomy" id="1540"/>
    <lineage>
        <taxon>Bacteria</taxon>
        <taxon>Bacillati</taxon>
        <taxon>Bacillota</taxon>
        <taxon>Clostridia</taxon>
        <taxon>Peptostreptococcales</taxon>
        <taxon>Peptostreptococcaceae</taxon>
        <taxon>Metaclostridioides</taxon>
    </lineage>
</organism>
<evidence type="ECO:0000256" key="4">
    <source>
        <dbReference type="ARBA" id="ARBA00022598"/>
    </source>
</evidence>
<feature type="domain" description="BPL/LPL catalytic" evidence="8">
    <location>
        <begin position="27"/>
        <end position="210"/>
    </location>
</feature>
<dbReference type="InterPro" id="IPR004562">
    <property type="entry name" value="LipoylTrfase_LipoateP_Ligase"/>
</dbReference>
<evidence type="ECO:0000256" key="7">
    <source>
        <dbReference type="ARBA" id="ARBA00048037"/>
    </source>
</evidence>
<dbReference type="CDD" id="cd16443">
    <property type="entry name" value="LplA"/>
    <property type="match status" value="1"/>
</dbReference>
<dbReference type="Gene3D" id="3.30.930.10">
    <property type="entry name" value="Bira Bifunctional Protein, Domain 2"/>
    <property type="match status" value="1"/>
</dbReference>
<dbReference type="Gene3D" id="3.30.390.50">
    <property type="entry name" value="CO dehydrogenase flavoprotein, C-terminal domain"/>
    <property type="match status" value="1"/>
</dbReference>
<dbReference type="RefSeq" id="WP_209457449.1">
    <property type="nucleotide sequence ID" value="NZ_BAAACS010000016.1"/>
</dbReference>
<evidence type="ECO:0000256" key="2">
    <source>
        <dbReference type="ARBA" id="ARBA00005124"/>
    </source>
</evidence>
<comment type="caution">
    <text evidence="9">The sequence shown here is derived from an EMBL/GenBank/DDBJ whole genome shotgun (WGS) entry which is preliminary data.</text>
</comment>
<dbReference type="EC" id="6.3.1.20" evidence="3"/>
<dbReference type="EMBL" id="JAGGJX010000006">
    <property type="protein sequence ID" value="MBP1856102.1"/>
    <property type="molecule type" value="Genomic_DNA"/>
</dbReference>
<dbReference type="InterPro" id="IPR004143">
    <property type="entry name" value="BPL_LPL_catalytic"/>
</dbReference>
<dbReference type="NCBIfam" id="TIGR00545">
    <property type="entry name" value="lipoyltrans"/>
    <property type="match status" value="1"/>
</dbReference>
<dbReference type="GO" id="GO:0016979">
    <property type="term" value="F:lipoate-protein ligase activity"/>
    <property type="evidence" value="ECO:0007669"/>
    <property type="project" value="UniProtKB-EC"/>
</dbReference>
<gene>
    <name evidence="9" type="ORF">J2Z43_002504</name>
</gene>
<dbReference type="InterPro" id="IPR045864">
    <property type="entry name" value="aa-tRNA-synth_II/BPL/LPL"/>
</dbReference>
<dbReference type="SUPFAM" id="SSF82649">
    <property type="entry name" value="SufE/NifU"/>
    <property type="match status" value="1"/>
</dbReference>
<evidence type="ECO:0000256" key="3">
    <source>
        <dbReference type="ARBA" id="ARBA00012367"/>
    </source>
</evidence>
<sequence>MHKIYISNSYNPYFNLAFEEYLVKHYSHQDDILFLWQNQNTVVIGRNQNPWKECNMKELNLQKGKLVRRLSGGGAVFHDKGNLNFTFISDYGEGKLKENINIIIEALSSNEIKAEFCGKNDILVNGNKISGNAFFIENDILCHHGTLLVDVDIDKLSRILTVSENKLKSKGIDSVNSRVININKLNREISTESLKTDLINTFSSLGNNASFFIVDEKVIKDDHIRLVDIYKLMNTYESWEWNFGSSPEFNYQISKRFTWGGVDIDLLVKDGIIVEANVYTDALDVDLPRSIKNIILNTKFDHQNTVDLISKKLSI</sequence>
<dbReference type="Pfam" id="PF10437">
    <property type="entry name" value="Lip_prot_lig_C"/>
    <property type="match status" value="1"/>
</dbReference>